<evidence type="ECO:0000313" key="1">
    <source>
        <dbReference type="EMBL" id="TDB67423.1"/>
    </source>
</evidence>
<dbReference type="Pfam" id="PF13692">
    <property type="entry name" value="Glyco_trans_1_4"/>
    <property type="match status" value="1"/>
</dbReference>
<organism evidence="1 2">
    <name type="scientific">Arundinibacter roseus</name>
    <dbReference type="NCBI Taxonomy" id="2070510"/>
    <lineage>
        <taxon>Bacteria</taxon>
        <taxon>Pseudomonadati</taxon>
        <taxon>Bacteroidota</taxon>
        <taxon>Cytophagia</taxon>
        <taxon>Cytophagales</taxon>
        <taxon>Spirosomataceae</taxon>
        <taxon>Arundinibacter</taxon>
    </lineage>
</organism>
<dbReference type="Proteomes" id="UP000295706">
    <property type="component" value="Unassembled WGS sequence"/>
</dbReference>
<dbReference type="OrthoDB" id="9816564at2"/>
<dbReference type="AlphaFoldDB" id="A0A4R4KHX7"/>
<keyword evidence="2" id="KW-1185">Reference proteome</keyword>
<evidence type="ECO:0000313" key="2">
    <source>
        <dbReference type="Proteomes" id="UP000295706"/>
    </source>
</evidence>
<sequence>MIQLDKVGYDTYETGSARKKEVQLPNNLICFSHLRWDFVFQRPQHLLTRFLKHFTIHFIEEPVFDAELPYYSFSERSENLTLVVPHLVPGMNEEQISAAQEALLAKFLQQEDLMDYAFWYYTPMALAFSHGFRPALTIYDCMDELSAFKFAPSQLQILEKELLKRANIVFTGGQSLYHAKRDMHHTIYPFPSSIDKGHFGKSRGQITPPQDQAGIPQPRLGFYGVIDERFDLDLIEEVARQRPAWQFVLIGPVVKIDPSSLPKLPNIHFLGTKCYEELPGYLAGWDIALIPFLLNESTRFISPTKTPEYLSAGIPVISTPIQDVVYPYGEEGIVQIISTPQELICASEKILNQQFDRQEWLTQVDAFLADKSWDSTVENMVERIRDCFFTKSIY</sequence>
<dbReference type="EMBL" id="SMJU01000003">
    <property type="protein sequence ID" value="TDB67423.1"/>
    <property type="molecule type" value="Genomic_DNA"/>
</dbReference>
<proteinExistence type="predicted"/>
<comment type="caution">
    <text evidence="1">The sequence shown here is derived from an EMBL/GenBank/DDBJ whole genome shotgun (WGS) entry which is preliminary data.</text>
</comment>
<gene>
    <name evidence="1" type="ORF">EZE20_05615</name>
</gene>
<dbReference type="CDD" id="cd04950">
    <property type="entry name" value="GT4_TuaH-like"/>
    <property type="match status" value="1"/>
</dbReference>
<dbReference type="SUPFAM" id="SSF53756">
    <property type="entry name" value="UDP-Glycosyltransferase/glycogen phosphorylase"/>
    <property type="match status" value="1"/>
</dbReference>
<accession>A0A4R4KHX7</accession>
<name>A0A4R4KHX7_9BACT</name>
<dbReference type="Gene3D" id="3.40.50.2000">
    <property type="entry name" value="Glycogen Phosphorylase B"/>
    <property type="match status" value="1"/>
</dbReference>
<keyword evidence="1" id="KW-0808">Transferase</keyword>
<dbReference type="GO" id="GO:0016740">
    <property type="term" value="F:transferase activity"/>
    <property type="evidence" value="ECO:0007669"/>
    <property type="project" value="UniProtKB-KW"/>
</dbReference>
<dbReference type="RefSeq" id="WP_132115391.1">
    <property type="nucleotide sequence ID" value="NZ_SMJU01000003.1"/>
</dbReference>
<reference evidence="1 2" key="1">
    <citation type="submission" date="2019-02" db="EMBL/GenBank/DDBJ databases">
        <title>Arundinibacter roseus gen. nov., sp. nov., a new member of the family Cytophagaceae.</title>
        <authorList>
            <person name="Szuroczki S."/>
            <person name="Khayer B."/>
            <person name="Sproer C."/>
            <person name="Toumi M."/>
            <person name="Szabo A."/>
            <person name="Felfoldi T."/>
            <person name="Schumann P."/>
            <person name="Toth E."/>
        </authorList>
    </citation>
    <scope>NUCLEOTIDE SEQUENCE [LARGE SCALE GENOMIC DNA]</scope>
    <source>
        <strain evidence="1 2">DMA-k-7a</strain>
    </source>
</reference>
<protein>
    <submittedName>
        <fullName evidence="1">Glycosyltransferase family 1 protein</fullName>
    </submittedName>
</protein>